<feature type="compositionally biased region" description="Gly residues" evidence="8">
    <location>
        <begin position="51"/>
        <end position="64"/>
    </location>
</feature>
<dbReference type="GO" id="GO:0006281">
    <property type="term" value="P:DNA repair"/>
    <property type="evidence" value="ECO:0007669"/>
    <property type="project" value="InterPro"/>
</dbReference>
<comment type="caution">
    <text evidence="10">The sequence shown here is derived from an EMBL/GenBank/DDBJ whole genome shotgun (WGS) entry which is preliminary data.</text>
</comment>
<keyword evidence="4" id="KW-0227">DNA damage</keyword>
<dbReference type="InterPro" id="IPR027417">
    <property type="entry name" value="P-loop_NTPase"/>
</dbReference>
<comment type="subcellular location">
    <subcellularLocation>
        <location evidence="1">Nucleus</location>
    </subcellularLocation>
</comment>
<dbReference type="EMBL" id="JAUUTY010000004">
    <property type="protein sequence ID" value="KAK1651336.1"/>
    <property type="molecule type" value="Genomic_DNA"/>
</dbReference>
<dbReference type="PANTHER" id="PTHR12172">
    <property type="entry name" value="CELL CYCLE CHECKPOINT PROTEIN RAD17"/>
    <property type="match status" value="1"/>
</dbReference>
<evidence type="ECO:0000256" key="7">
    <source>
        <dbReference type="ARBA" id="ARBA00023306"/>
    </source>
</evidence>
<evidence type="ECO:0000259" key="9">
    <source>
        <dbReference type="Pfam" id="PF00004"/>
    </source>
</evidence>
<feature type="compositionally biased region" description="Pro residues" evidence="8">
    <location>
        <begin position="10"/>
        <end position="27"/>
    </location>
</feature>
<dbReference type="GO" id="GO:0003682">
    <property type="term" value="F:chromatin binding"/>
    <property type="evidence" value="ECO:0007669"/>
    <property type="project" value="TreeGrafter"/>
</dbReference>
<feature type="compositionally biased region" description="Acidic residues" evidence="8">
    <location>
        <begin position="453"/>
        <end position="462"/>
    </location>
</feature>
<evidence type="ECO:0000256" key="8">
    <source>
        <dbReference type="SAM" id="MobiDB-lite"/>
    </source>
</evidence>
<dbReference type="SUPFAM" id="SSF52540">
    <property type="entry name" value="P-loop containing nucleoside triphosphate hydrolases"/>
    <property type="match status" value="1"/>
</dbReference>
<protein>
    <recommendedName>
        <fullName evidence="9">ATPase AAA-type core domain-containing protein</fullName>
    </recommendedName>
</protein>
<dbReference type="InterPro" id="IPR003959">
    <property type="entry name" value="ATPase_AAA_core"/>
</dbReference>
<dbReference type="Proteomes" id="UP001231189">
    <property type="component" value="Unassembled WGS sequence"/>
</dbReference>
<evidence type="ECO:0000256" key="4">
    <source>
        <dbReference type="ARBA" id="ARBA00022763"/>
    </source>
</evidence>
<keyword evidence="6" id="KW-0539">Nucleus</keyword>
<dbReference type="Gene3D" id="3.40.50.300">
    <property type="entry name" value="P-loop containing nucleotide triphosphate hydrolases"/>
    <property type="match status" value="1"/>
</dbReference>
<keyword evidence="11" id="KW-1185">Reference proteome</keyword>
<dbReference type="FunFam" id="1.10.8.60:FF:000116">
    <property type="entry name" value="p-loop containing nucleoside triphosphate hydrolase superfamily protein"/>
    <property type="match status" value="1"/>
</dbReference>
<dbReference type="CDD" id="cd00009">
    <property type="entry name" value="AAA"/>
    <property type="match status" value="1"/>
</dbReference>
<organism evidence="10 11">
    <name type="scientific">Lolium multiflorum</name>
    <name type="common">Italian ryegrass</name>
    <name type="synonym">Lolium perenne subsp. multiflorum</name>
    <dbReference type="NCBI Taxonomy" id="4521"/>
    <lineage>
        <taxon>Eukaryota</taxon>
        <taxon>Viridiplantae</taxon>
        <taxon>Streptophyta</taxon>
        <taxon>Embryophyta</taxon>
        <taxon>Tracheophyta</taxon>
        <taxon>Spermatophyta</taxon>
        <taxon>Magnoliopsida</taxon>
        <taxon>Liliopsida</taxon>
        <taxon>Poales</taxon>
        <taxon>Poaceae</taxon>
        <taxon>BOP clade</taxon>
        <taxon>Pooideae</taxon>
        <taxon>Poodae</taxon>
        <taxon>Poeae</taxon>
        <taxon>Poeae Chloroplast Group 2 (Poeae type)</taxon>
        <taxon>Loliodinae</taxon>
        <taxon>Loliinae</taxon>
        <taxon>Lolium</taxon>
    </lineage>
</organism>
<evidence type="ECO:0000256" key="6">
    <source>
        <dbReference type="ARBA" id="ARBA00023242"/>
    </source>
</evidence>
<feature type="region of interest" description="Disordered" evidence="8">
    <location>
        <begin position="521"/>
        <end position="544"/>
    </location>
</feature>
<feature type="region of interest" description="Disordered" evidence="8">
    <location>
        <begin position="1"/>
        <end position="169"/>
    </location>
</feature>
<dbReference type="GO" id="GO:0005524">
    <property type="term" value="F:ATP binding"/>
    <property type="evidence" value="ECO:0007669"/>
    <property type="project" value="UniProtKB-KW"/>
</dbReference>
<evidence type="ECO:0000256" key="1">
    <source>
        <dbReference type="ARBA" id="ARBA00004123"/>
    </source>
</evidence>
<comment type="similarity">
    <text evidence="2">Belongs to the rad17/RAD24 family.</text>
</comment>
<keyword evidence="3" id="KW-0547">Nucleotide-binding</keyword>
<dbReference type="Pfam" id="PF00004">
    <property type="entry name" value="AAA"/>
    <property type="match status" value="1"/>
</dbReference>
<dbReference type="InterPro" id="IPR004582">
    <property type="entry name" value="Checkpoint_prot_Rad17_Rad24"/>
</dbReference>
<evidence type="ECO:0000256" key="2">
    <source>
        <dbReference type="ARBA" id="ARBA00006168"/>
    </source>
</evidence>
<proteinExistence type="inferred from homology"/>
<reference evidence="10" key="1">
    <citation type="submission" date="2023-07" db="EMBL/GenBank/DDBJ databases">
        <title>A chromosome-level genome assembly of Lolium multiflorum.</title>
        <authorList>
            <person name="Chen Y."/>
            <person name="Copetti D."/>
            <person name="Kolliker R."/>
            <person name="Studer B."/>
        </authorList>
    </citation>
    <scope>NUCLEOTIDE SEQUENCE</scope>
    <source>
        <strain evidence="10">02402/16</strain>
        <tissue evidence="10">Leaf</tissue>
    </source>
</reference>
<sequence>MAGSADPEDPPPTPTPSPSPAKPPLSPSPASSSAKRTKRCVQSRLSFGAGKSAGAGAAGNGGGAVLPAPAAEEAAAGKTPEKGRRRGRSRKSEAAGKKPSSNKETNGLDQGSTDEGISIDESPQKKQRKGRNQDAARKVPNRKRCKALESTDGHGSYQQLNSSQTEASPVSIDIDLNSVPSEAQEDANDVLENEDKSQVIVDLRSEAKIAAQEIRMLSSGKKIHPFFASRKVNKGADQDVLNIEDADSLCATERDPPFWPVHVCQLETSIPIHWSRLLIVEGSFLNTRAADTLENSVSFCEGFVKPLTIESNCKKMCPNQLVKQNAADHTASGMDFSSFSNEQSGSKFPSLNVIHLNDESLLTSDSSCHASLSYTENPERILQGLPEVGQKGCQPSYYLWIDKYRPETAAQVCGNVEHVKFLSEWLKGWDERGHKKKQVGAANESINVSSCQDESDTDTDCSEDASDYENVLLITGPVGCGKSAAVFACAREEGFNVIEVNTSDMRNGAYVKQKFEEATKSHGLEKWSQEEDTTSPRIDSLDPDRAECKQSVSCSTGKASNSNGHKSPAKCYLTSKLSDEAPKQVINKTLILFEDVDTVFDEDRGFISTILKIAETTKWPIILTSNKKDPSLPNLLDQLILDFKYPSAGELLSHVGMICKSEGVDVAAPQLKYIINACLGDIRRTTMLLQFWYQGRQQYTERSNKCLSSPFSLDLDAVHSTVPRMLPWDFPCKLSETVFMEIEKTILLAEEKKRQMEVSEFEALELQIIAPLTKGRSAVKTRKIKKSKLKHGHSTECNNISPCKNDLDDFDDDPDISLLSDQQRIRKKKGVLLLSESDDDQADAHIAEDAKITVPEGGVFSEPLEVPLHGQGISNQFCFPSESRETFEITNSFQNQFESNLVGSISQICDTFMSQGVSCVPESSLIAGGVSASVSSDDLLSSMVSNGLSTFNNDSVCTSPKTAVEDTVNARNLMAETHKCMEDVVGETCEAYAESFGRNEQASCSTAGYQLMDECSQAGSIWPLSGKKTNDCYKVECVQDTWNRLRRCSVLPRETNHNRTVPGTLKLASCVSDFISETDLLLARCYPLINDILDPSSTPCAEPGDLSWYDKQLEMGSAYSQHALCVFSRDSQDKEDGLIDLSHELLFASTSATSLGKLISSGISSSDGFGNISHMKNPTSCISKGREQLGHLTETLIPVVPSKLSLSLRGPAFVDYLSSTCQISQLENLRLSENKAGNNQRRCRRSRHYLSSAALSLSPEGVELLAQSGCFGDRRKNLEETNA</sequence>
<dbReference type="GO" id="GO:0033314">
    <property type="term" value="P:mitotic DNA replication checkpoint signaling"/>
    <property type="evidence" value="ECO:0007669"/>
    <property type="project" value="TreeGrafter"/>
</dbReference>
<dbReference type="GO" id="GO:0016887">
    <property type="term" value="F:ATP hydrolysis activity"/>
    <property type="evidence" value="ECO:0007669"/>
    <property type="project" value="InterPro"/>
</dbReference>
<feature type="compositionally biased region" description="Low complexity" evidence="8">
    <location>
        <begin position="65"/>
        <end position="78"/>
    </location>
</feature>
<evidence type="ECO:0000256" key="5">
    <source>
        <dbReference type="ARBA" id="ARBA00022840"/>
    </source>
</evidence>
<dbReference type="GO" id="GO:0003689">
    <property type="term" value="F:DNA clamp loader activity"/>
    <property type="evidence" value="ECO:0007669"/>
    <property type="project" value="TreeGrafter"/>
</dbReference>
<feature type="compositionally biased region" description="Polar residues" evidence="8">
    <location>
        <begin position="156"/>
        <end position="168"/>
    </location>
</feature>
<keyword evidence="7" id="KW-0131">Cell cycle</keyword>
<accession>A0AAD8SFQ8</accession>
<dbReference type="PANTHER" id="PTHR12172:SF1">
    <property type="entry name" value="P-LOOP CONTAINING NUCLEOSIDE TRIPHOSPHATE HYDROLASES SUPERFAMILY PROTEIN"/>
    <property type="match status" value="1"/>
</dbReference>
<feature type="domain" description="ATPase AAA-type core" evidence="9">
    <location>
        <begin position="472"/>
        <end position="518"/>
    </location>
</feature>
<dbReference type="Gene3D" id="1.10.8.60">
    <property type="match status" value="1"/>
</dbReference>
<evidence type="ECO:0000313" key="10">
    <source>
        <dbReference type="EMBL" id="KAK1651336.1"/>
    </source>
</evidence>
<feature type="region of interest" description="Disordered" evidence="8">
    <location>
        <begin position="437"/>
        <end position="462"/>
    </location>
</feature>
<dbReference type="GO" id="GO:0000077">
    <property type="term" value="P:DNA damage checkpoint signaling"/>
    <property type="evidence" value="ECO:0007669"/>
    <property type="project" value="TreeGrafter"/>
</dbReference>
<name>A0AAD8SFQ8_LOLMU</name>
<gene>
    <name evidence="10" type="ORF">QYE76_069141</name>
</gene>
<evidence type="ECO:0000256" key="3">
    <source>
        <dbReference type="ARBA" id="ARBA00022741"/>
    </source>
</evidence>
<keyword evidence="5" id="KW-0067">ATP-binding</keyword>
<dbReference type="GO" id="GO:0005634">
    <property type="term" value="C:nucleus"/>
    <property type="evidence" value="ECO:0007669"/>
    <property type="project" value="UniProtKB-SubCell"/>
</dbReference>
<evidence type="ECO:0000313" key="11">
    <source>
        <dbReference type="Proteomes" id="UP001231189"/>
    </source>
</evidence>
<feature type="compositionally biased region" description="Polar residues" evidence="8">
    <location>
        <begin position="102"/>
        <end position="115"/>
    </location>
</feature>